<evidence type="ECO:0000313" key="5">
    <source>
        <dbReference type="EMBL" id="OFI46244.1"/>
    </source>
</evidence>
<dbReference type="Gene3D" id="3.40.190.10">
    <property type="entry name" value="Periplasmic binding protein-like II"/>
    <property type="match status" value="2"/>
</dbReference>
<dbReference type="EMBL" id="MKIQ01000028">
    <property type="protein sequence ID" value="OFI46244.1"/>
    <property type="molecule type" value="Genomic_DNA"/>
</dbReference>
<keyword evidence="3" id="KW-0813">Transport</keyword>
<dbReference type="InterPro" id="IPR006059">
    <property type="entry name" value="SBP"/>
</dbReference>
<dbReference type="PANTHER" id="PTHR43649">
    <property type="entry name" value="ARABINOSE-BINDING PROTEIN-RELATED"/>
    <property type="match status" value="1"/>
</dbReference>
<reference evidence="6" key="1">
    <citation type="submission" date="2016-09" db="EMBL/GenBank/DDBJ databases">
        <title>Draft genome sequence of a novel species of the family Streptococcaceae isolated from flowers.</title>
        <authorList>
            <person name="Chuah L.-O."/>
            <person name="Yap K.-P."/>
            <person name="Thong K.L."/>
            <person name="Liong M.T."/>
            <person name="Ahmad R."/>
            <person name="Rusul G."/>
        </authorList>
    </citation>
    <scope>NUCLEOTIDE SEQUENCE [LARGE SCALE GENOMIC DNA]</scope>
    <source>
        <strain evidence="6">HibF3</strain>
    </source>
</reference>
<comment type="caution">
    <text evidence="5">The sequence shown here is derived from an EMBL/GenBank/DDBJ whole genome shotgun (WGS) entry which is preliminary data.</text>
</comment>
<evidence type="ECO:0000256" key="1">
    <source>
        <dbReference type="ARBA" id="ARBA00004196"/>
    </source>
</evidence>
<organism evidence="5 6">
    <name type="scientific">Floricoccus penangensis</name>
    <dbReference type="NCBI Taxonomy" id="1859475"/>
    <lineage>
        <taxon>Bacteria</taxon>
        <taxon>Bacillati</taxon>
        <taxon>Bacillota</taxon>
        <taxon>Bacilli</taxon>
        <taxon>Lactobacillales</taxon>
        <taxon>Streptococcaceae</taxon>
        <taxon>Floricoccus</taxon>
    </lineage>
</organism>
<dbReference type="AlphaFoldDB" id="A0A9Q5JFS6"/>
<sequence length="440" mass="49045">MSKKIVGLLFTILCLTSIVGIFSQKNIVASEKETRQKITFWHAMGGDLKIALEDIVNDYNKSQDKYEVIPNYQGQYAENLAKFQSVAGTSVAPNLLQVQEIGSKTMINNKRYIPVSKMAERDNFDLSIIEDQIAAYYSVDGKLQSSPFNSSTPVLYYNKEVLKQVGYDSFPATYEEIKDAGRKMKEKGISTKGFSLQVYGWLFEELLANQDILLLNQENGTTGMPTEVLFNNKETREMMQWIVDMIKEGTFVNYGTSDNDMTAGFLNGDVSMILASSASATQILSSAKFDVGIGYLPYPENGERTGVAIGGASVWTMKDKPEKEIAGSWDFLKYVMKPDVQAKWSLATGYFPINKESYKEKSLIDAYAKNTELEQPSKQLHSTKNVPATQGAKTTIITESRKIIEAGMEKIYNGGDIDSTLNQVSKDINQALTQANRVNK</sequence>
<gene>
    <name evidence="5" type="ORF">BG262_04300</name>
</gene>
<name>A0A9Q5JFS6_9LACT</name>
<proteinExistence type="inferred from homology"/>
<keyword evidence="4" id="KW-0732">Signal</keyword>
<dbReference type="Pfam" id="PF13416">
    <property type="entry name" value="SBP_bac_8"/>
    <property type="match status" value="1"/>
</dbReference>
<dbReference type="RefSeq" id="WP_070788181.1">
    <property type="nucleotide sequence ID" value="NZ_MKIQ01000028.1"/>
</dbReference>
<dbReference type="PANTHER" id="PTHR43649:SF31">
    <property type="entry name" value="SN-GLYCEROL-3-PHOSPHATE-BINDING PERIPLASMIC PROTEIN UGPB"/>
    <property type="match status" value="1"/>
</dbReference>
<comment type="similarity">
    <text evidence="2">Belongs to the bacterial solute-binding protein 1 family.</text>
</comment>
<evidence type="ECO:0008006" key="7">
    <source>
        <dbReference type="Google" id="ProtNLM"/>
    </source>
</evidence>
<evidence type="ECO:0000313" key="6">
    <source>
        <dbReference type="Proteomes" id="UP000177273"/>
    </source>
</evidence>
<dbReference type="CDD" id="cd14748">
    <property type="entry name" value="PBP2_UgpB"/>
    <property type="match status" value="1"/>
</dbReference>
<evidence type="ECO:0000256" key="3">
    <source>
        <dbReference type="ARBA" id="ARBA00022448"/>
    </source>
</evidence>
<comment type="subcellular location">
    <subcellularLocation>
        <location evidence="1">Cell envelope</location>
    </subcellularLocation>
</comment>
<dbReference type="SUPFAM" id="SSF53850">
    <property type="entry name" value="Periplasmic binding protein-like II"/>
    <property type="match status" value="1"/>
</dbReference>
<accession>A0A9Q5JFS6</accession>
<evidence type="ECO:0000256" key="4">
    <source>
        <dbReference type="ARBA" id="ARBA00022729"/>
    </source>
</evidence>
<dbReference type="Proteomes" id="UP000177273">
    <property type="component" value="Unassembled WGS sequence"/>
</dbReference>
<evidence type="ECO:0000256" key="2">
    <source>
        <dbReference type="ARBA" id="ARBA00008520"/>
    </source>
</evidence>
<dbReference type="GO" id="GO:0030313">
    <property type="term" value="C:cell envelope"/>
    <property type="evidence" value="ECO:0007669"/>
    <property type="project" value="UniProtKB-SubCell"/>
</dbReference>
<protein>
    <recommendedName>
        <fullName evidence="7">Glycerol-3-phosphate ABC transporter substrate-binding protein</fullName>
    </recommendedName>
</protein>
<dbReference type="InterPro" id="IPR050490">
    <property type="entry name" value="Bact_solute-bd_prot1"/>
</dbReference>
<keyword evidence="6" id="KW-1185">Reference proteome</keyword>
<dbReference type="OrthoDB" id="9782846at2"/>